<dbReference type="Proteomes" id="UP000199334">
    <property type="component" value="Unassembled WGS sequence"/>
</dbReference>
<dbReference type="PANTHER" id="PTHR35802">
    <property type="entry name" value="PROTEASE SYNTHASE AND SPORULATION PROTEIN PAI 2"/>
    <property type="match status" value="1"/>
</dbReference>
<dbReference type="PANTHER" id="PTHR35802:SF1">
    <property type="entry name" value="PROTEASE SYNTHASE AND SPORULATION PROTEIN PAI 2"/>
    <property type="match status" value="1"/>
</dbReference>
<organism evidence="1 2">
    <name type="scientific">Tenuibacillus multivorans</name>
    <dbReference type="NCBI Taxonomy" id="237069"/>
    <lineage>
        <taxon>Bacteria</taxon>
        <taxon>Bacillati</taxon>
        <taxon>Bacillota</taxon>
        <taxon>Bacilli</taxon>
        <taxon>Bacillales</taxon>
        <taxon>Bacillaceae</taxon>
        <taxon>Tenuibacillus</taxon>
    </lineage>
</organism>
<keyword evidence="2" id="KW-1185">Reference proteome</keyword>
<gene>
    <name evidence="1" type="ORF">SAMN05216498_3049</name>
</gene>
<evidence type="ECO:0000313" key="1">
    <source>
        <dbReference type="EMBL" id="SDN76908.1"/>
    </source>
</evidence>
<dbReference type="EMBL" id="FNIG01000008">
    <property type="protein sequence ID" value="SDN76908.1"/>
    <property type="molecule type" value="Genomic_DNA"/>
</dbReference>
<dbReference type="InterPro" id="IPR007396">
    <property type="entry name" value="TR_PAI2-type"/>
</dbReference>
<protein>
    <submittedName>
        <fullName evidence="1">Transcriptional regulator</fullName>
    </submittedName>
</protein>
<dbReference type="STRING" id="237069.SAMN05216498_3049"/>
<dbReference type="Pfam" id="PF04299">
    <property type="entry name" value="FMN_bind_2"/>
    <property type="match status" value="1"/>
</dbReference>
<dbReference type="Gene3D" id="2.30.110.10">
    <property type="entry name" value="Electron Transport, Fmn-binding Protein, Chain A"/>
    <property type="match status" value="1"/>
</dbReference>
<accession>A0A1H0E3Q1</accession>
<name>A0A1H0E3Q1_9BACI</name>
<proteinExistence type="predicted"/>
<reference evidence="1 2" key="1">
    <citation type="submission" date="2016-10" db="EMBL/GenBank/DDBJ databases">
        <authorList>
            <person name="de Groot N.N."/>
        </authorList>
    </citation>
    <scope>NUCLEOTIDE SEQUENCE [LARGE SCALE GENOMIC DNA]</scope>
    <source>
        <strain evidence="1 2">CGMCC 1.3442</strain>
    </source>
</reference>
<dbReference type="InterPro" id="IPR012349">
    <property type="entry name" value="Split_barrel_FMN-bd"/>
</dbReference>
<dbReference type="AlphaFoldDB" id="A0A1H0E3Q1"/>
<dbReference type="SUPFAM" id="SSF50475">
    <property type="entry name" value="FMN-binding split barrel"/>
    <property type="match status" value="1"/>
</dbReference>
<dbReference type="PIRSF" id="PIRSF010372">
    <property type="entry name" value="PaiB"/>
    <property type="match status" value="1"/>
</dbReference>
<sequence>MIYIPKQFEVKDEEVIYEIMEENSFATLFSQHQGHPYATHLPLILDKEKRYLYGHFAKPNTQWKDIEGQEVLAIFQGPHCYISSSWYETNQAVPTWNYVTAHVFGKLEIIDGKEMMDSLHQMVLKYEGPNSSYQWDQLDAHFLEGQAKGIVGFKIKIDNIEGKAKLSQNHSPERLKLVISQLEQSTSKDEREIASQMKTILRKID</sequence>
<evidence type="ECO:0000313" key="2">
    <source>
        <dbReference type="Proteomes" id="UP000199334"/>
    </source>
</evidence>